<keyword evidence="3" id="KW-1185">Reference proteome</keyword>
<feature type="transmembrane region" description="Helical" evidence="1">
    <location>
        <begin position="6"/>
        <end position="21"/>
    </location>
</feature>
<dbReference type="EMBL" id="JAXOFX010000020">
    <property type="protein sequence ID" value="MDZ5474104.1"/>
    <property type="molecule type" value="Genomic_DNA"/>
</dbReference>
<keyword evidence="1" id="KW-0472">Membrane</keyword>
<keyword evidence="1" id="KW-0812">Transmembrane</keyword>
<dbReference type="RefSeq" id="WP_322448398.1">
    <property type="nucleotide sequence ID" value="NZ_JAXOFX010000020.1"/>
</dbReference>
<dbReference type="InterPro" id="IPR017259">
    <property type="entry name" value="UCP037672"/>
</dbReference>
<sequence>MLLAINIFISVLFIALAYLIEKKKIYDLLSNFNNRSKEEQQELIQNGYPQRVGKMLKYIGIVLLLLTILNIAKVPFSIEIYFSFLMLSLFGGMIYLSKFEVKGKRKRSYWITSIIAVVSITSIVILFLIGYKEHDVIIKAETFEITGMYGDKWRLEEIKEVTLLNEYPQIKTKLSGFGTEQLAKGSFRLEELGRGKLFIYKNQKPYILIKLNKQYVILNSKNPVKTELWYEQLKGNSE</sequence>
<feature type="transmembrane region" description="Helical" evidence="1">
    <location>
        <begin position="109"/>
        <end position="131"/>
    </location>
</feature>
<dbReference type="Pfam" id="PF12650">
    <property type="entry name" value="DUF3784"/>
    <property type="match status" value="1"/>
</dbReference>
<name>A0ABU5J3W4_9BACI</name>
<evidence type="ECO:0000313" key="3">
    <source>
        <dbReference type="Proteomes" id="UP001290455"/>
    </source>
</evidence>
<accession>A0ABU5J3W4</accession>
<gene>
    <name evidence="2" type="ORF">SM124_20585</name>
</gene>
<dbReference type="Proteomes" id="UP001290455">
    <property type="component" value="Unassembled WGS sequence"/>
</dbReference>
<proteinExistence type="predicted"/>
<evidence type="ECO:0000313" key="2">
    <source>
        <dbReference type="EMBL" id="MDZ5474104.1"/>
    </source>
</evidence>
<keyword evidence="1" id="KW-1133">Transmembrane helix</keyword>
<feature type="transmembrane region" description="Helical" evidence="1">
    <location>
        <begin position="78"/>
        <end position="97"/>
    </location>
</feature>
<comment type="caution">
    <text evidence="2">The sequence shown here is derived from an EMBL/GenBank/DDBJ whole genome shotgun (WGS) entry which is preliminary data.</text>
</comment>
<organism evidence="2 3">
    <name type="scientific">Robertmurraya mangrovi</name>
    <dbReference type="NCBI Taxonomy" id="3098077"/>
    <lineage>
        <taxon>Bacteria</taxon>
        <taxon>Bacillati</taxon>
        <taxon>Bacillota</taxon>
        <taxon>Bacilli</taxon>
        <taxon>Bacillales</taxon>
        <taxon>Bacillaceae</taxon>
        <taxon>Robertmurraya</taxon>
    </lineage>
</organism>
<reference evidence="2 3" key="1">
    <citation type="submission" date="2023-11" db="EMBL/GenBank/DDBJ databases">
        <title>Bacillus jintuensis, isolated from a mudflat on the Beibu Gulf coast.</title>
        <authorList>
            <person name="Li M."/>
        </authorList>
    </citation>
    <scope>NUCLEOTIDE SEQUENCE [LARGE SCALE GENOMIC DNA]</scope>
    <source>
        <strain evidence="2 3">31A1R</strain>
    </source>
</reference>
<protein>
    <submittedName>
        <fullName evidence="2">DUF3784 domain-containing protein</fullName>
    </submittedName>
</protein>
<evidence type="ECO:0000256" key="1">
    <source>
        <dbReference type="SAM" id="Phobius"/>
    </source>
</evidence>